<sequence length="121" mass="12660">MLIPLRAHRLALWLALSAMLLRALIPGGFMLGRDAGSGSYGLVLCSEQSAFSSLKDSVTHAQGGVSHCAFALSAMASVPGSALPLFLPTLRREDPHSTAALFPHALGDHLRPPPRAPPALS</sequence>
<dbReference type="STRING" id="489703.SAMN04488038_10663"/>
<reference evidence="2 3" key="1">
    <citation type="submission" date="2016-10" db="EMBL/GenBank/DDBJ databases">
        <authorList>
            <person name="de Groot N.N."/>
        </authorList>
    </citation>
    <scope>NUCLEOTIDE SEQUENCE [LARGE SCALE GENOMIC DNA]</scope>
    <source>
        <strain evidence="2 3">DSM 25927</strain>
    </source>
</reference>
<feature type="region of interest" description="Disordered" evidence="1">
    <location>
        <begin position="102"/>
        <end position="121"/>
    </location>
</feature>
<evidence type="ECO:0000313" key="3">
    <source>
        <dbReference type="Proteomes" id="UP000199233"/>
    </source>
</evidence>
<evidence type="ECO:0000256" key="1">
    <source>
        <dbReference type="SAM" id="MobiDB-lite"/>
    </source>
</evidence>
<dbReference type="Pfam" id="PF11162">
    <property type="entry name" value="DUF2946"/>
    <property type="match status" value="1"/>
</dbReference>
<dbReference type="RefSeq" id="WP_093284747.1">
    <property type="nucleotide sequence ID" value="NZ_FOFS01000006.1"/>
</dbReference>
<organism evidence="2 3">
    <name type="scientific">Solimonas aquatica</name>
    <dbReference type="NCBI Taxonomy" id="489703"/>
    <lineage>
        <taxon>Bacteria</taxon>
        <taxon>Pseudomonadati</taxon>
        <taxon>Pseudomonadota</taxon>
        <taxon>Gammaproteobacteria</taxon>
        <taxon>Nevskiales</taxon>
        <taxon>Nevskiaceae</taxon>
        <taxon>Solimonas</taxon>
    </lineage>
</organism>
<accession>A0A1H9FQL3</accession>
<proteinExistence type="predicted"/>
<dbReference type="InterPro" id="IPR021333">
    <property type="entry name" value="DUF2946"/>
</dbReference>
<name>A0A1H9FQL3_9GAMM</name>
<gene>
    <name evidence="2" type="ORF">SAMN04488038_10663</name>
</gene>
<evidence type="ECO:0000313" key="2">
    <source>
        <dbReference type="EMBL" id="SEQ40186.1"/>
    </source>
</evidence>
<dbReference type="AlphaFoldDB" id="A0A1H9FQL3"/>
<keyword evidence="3" id="KW-1185">Reference proteome</keyword>
<dbReference type="Proteomes" id="UP000199233">
    <property type="component" value="Unassembled WGS sequence"/>
</dbReference>
<protein>
    <submittedName>
        <fullName evidence="2">Uncharacterized protein</fullName>
    </submittedName>
</protein>
<dbReference type="EMBL" id="FOFS01000006">
    <property type="protein sequence ID" value="SEQ40186.1"/>
    <property type="molecule type" value="Genomic_DNA"/>
</dbReference>